<dbReference type="AlphaFoldDB" id="E4UAR4"/>
<dbReference type="RefSeq" id="WP_013449679.1">
    <property type="nucleotide sequence ID" value="NC_014753.1"/>
</dbReference>
<dbReference type="OrthoDB" id="160663at2"/>
<dbReference type="InterPro" id="IPR038287">
    <property type="entry name" value="Cse2_sf"/>
</dbReference>
<organism evidence="1 2">
    <name type="scientific">Oceanithermus profundus (strain DSM 14977 / NBRC 100410 / VKM B-2274 / 506)</name>
    <dbReference type="NCBI Taxonomy" id="670487"/>
    <lineage>
        <taxon>Bacteria</taxon>
        <taxon>Thermotogati</taxon>
        <taxon>Deinococcota</taxon>
        <taxon>Deinococci</taxon>
        <taxon>Thermales</taxon>
        <taxon>Thermaceae</taxon>
        <taxon>Oceanithermus</taxon>
    </lineage>
</organism>
<dbReference type="Gene3D" id="1.10.520.40">
    <property type="entry name" value="CRISPR-associated protein Cse2"/>
    <property type="match status" value="1"/>
</dbReference>
<keyword evidence="2" id="KW-1185">Reference proteome</keyword>
<gene>
    <name evidence="1" type="ordered locus">Ocepr_2251</name>
</gene>
<evidence type="ECO:0000313" key="1">
    <source>
        <dbReference type="EMBL" id="ADR37699.1"/>
    </source>
</evidence>
<dbReference type="KEGG" id="opr:Ocepr_2251"/>
<keyword evidence="1" id="KW-0614">Plasmid</keyword>
<dbReference type="HOGENOM" id="CLU_1650389_0_0_0"/>
<reference evidence="1 2" key="2">
    <citation type="journal article" date="2011" name="Stand. Genomic Sci.">
        <title>Complete genome sequence of Oceanithermus profundus type strain (506).</title>
        <authorList>
            <person name="Pati A."/>
            <person name="Zhang X."/>
            <person name="Lapidus A."/>
            <person name="Nolan M."/>
            <person name="Lucas S."/>
            <person name="Del Rio T.G."/>
            <person name="Tice H."/>
            <person name="Cheng J.F."/>
            <person name="Tapia R."/>
            <person name="Han C."/>
            <person name="Goodwin L."/>
            <person name="Pitluck S."/>
            <person name="Liolios K."/>
            <person name="Pagani I."/>
            <person name="Ivanova N."/>
            <person name="Mavromatis K."/>
            <person name="Chen A."/>
            <person name="Palaniappan K."/>
            <person name="Hauser L."/>
            <person name="Jeffries C.D."/>
            <person name="Brambilla E.M."/>
            <person name="Rohl A."/>
            <person name="Mwirichia R."/>
            <person name="Rohde M."/>
            <person name="Tindall B.J."/>
            <person name="Sikorski J."/>
            <person name="Wirth R."/>
            <person name="Goker M."/>
            <person name="Woyke T."/>
            <person name="Detter J.C."/>
            <person name="Bristow J."/>
            <person name="Eisen J.A."/>
            <person name="Markowitz V."/>
            <person name="Hugenholtz P."/>
            <person name="Kyrpides N.C."/>
            <person name="Klenk H.P."/>
            <person name="Land M."/>
        </authorList>
    </citation>
    <scope>NUCLEOTIDE SEQUENCE [LARGE SCALE GENOMIC DNA]</scope>
    <source>
        <strain evidence="2">DSM 14977 / NBRC 100410 / VKM B-2274 / 506</strain>
        <plasmid evidence="2">Plasmid pOCEPR01</plasmid>
    </source>
</reference>
<evidence type="ECO:0000313" key="2">
    <source>
        <dbReference type="Proteomes" id="UP000008722"/>
    </source>
</evidence>
<dbReference type="NCBIfam" id="TIGR02548">
    <property type="entry name" value="casB_cse2"/>
    <property type="match status" value="1"/>
</dbReference>
<protein>
    <submittedName>
        <fullName evidence="1">CRISPR-associated protein, Cse2 family</fullName>
    </submittedName>
</protein>
<dbReference type="Proteomes" id="UP000008722">
    <property type="component" value="Plasmid pOCEPR01"/>
</dbReference>
<geneLocation type="plasmid" evidence="1 2">
    <name>pOCEPR01</name>
</geneLocation>
<dbReference type="EMBL" id="CP002362">
    <property type="protein sequence ID" value="ADR37699.1"/>
    <property type="molecule type" value="Genomic_DNA"/>
</dbReference>
<name>E4UAR4_OCEP5</name>
<accession>E4UAR4</accession>
<proteinExistence type="predicted"/>
<sequence>MPEHPFANYLLGLKARPRALAELRRVAPATAHEDVTAIKHLAGWAGESALGPLRSPFVVAVLFAYHPAHEPLVPFAEAVRRLGRDEALDRRMERLLVAEWSVLPELLRQMVRRLKTADQGFDYGYLFADLERIETRRNPDPRIAWARTYYRLAKADQPTK</sequence>
<dbReference type="InterPro" id="IPR013382">
    <property type="entry name" value="CRISPR-assoc_prot_Cse2"/>
</dbReference>
<reference evidence="2" key="1">
    <citation type="submission" date="2010-11" db="EMBL/GenBank/DDBJ databases">
        <title>The complete sequence of plasmid of Oceanithermus profundus DSM 14977.</title>
        <authorList>
            <consortium name="US DOE Joint Genome Institute (JGI-PGF)"/>
            <person name="Lucas S."/>
            <person name="Copeland A."/>
            <person name="Lapidus A."/>
            <person name="Bruce D."/>
            <person name="Goodwin L."/>
            <person name="Pitluck S."/>
            <person name="Kyrpides N."/>
            <person name="Mavromatis K."/>
            <person name="Pagani I."/>
            <person name="Ivanova N."/>
            <person name="Zhang X."/>
            <person name="Brettin T."/>
            <person name="Detter J.C."/>
            <person name="Tapia R."/>
            <person name="Han C."/>
            <person name="Land M."/>
            <person name="Hauser L."/>
            <person name="Markowitz V."/>
            <person name="Cheng J.-F."/>
            <person name="Hugenholtz P."/>
            <person name="Woyke T."/>
            <person name="Wu D."/>
            <person name="Tindall B."/>
            <person name="Faehnrich R."/>
            <person name="Brambilla E."/>
            <person name="Klenk H.-P."/>
            <person name="Eisen J.A."/>
        </authorList>
    </citation>
    <scope>NUCLEOTIDE SEQUENCE [LARGE SCALE GENOMIC DNA]</scope>
    <source>
        <strain evidence="2">DSM 14977 / NBRC 100410 / VKM B-2274 / 506</strain>
        <plasmid evidence="2">Plasmid pOCEPR01</plasmid>
    </source>
</reference>
<dbReference type="Pfam" id="PF09485">
    <property type="entry name" value="CRISPR_Cse2"/>
    <property type="match status" value="1"/>
</dbReference>